<keyword evidence="2" id="KW-1185">Reference proteome</keyword>
<name>A0A3N6MLG4_9BURK</name>
<proteinExistence type="predicted"/>
<sequence length="232" mass="25905">MKDPDPALRVKFHILGGIVEPPRLTPVQHVLWPIANERDKQAREASIEDLSNWPGATELVKFYSQYDGFFFCRAYDVRYDKALPLVDIFGATEIRELTRRYEPGGDRAYSIEHNKSNKIYRGGSGSWIVFGEIDGGPNALSLFLDGEFAGNVFLIQCQPRFNILKPIAKGFEALLQRMGKDPAAFLRLVGATVTLSGEEHWPGFDPGLPQYGFTPLDYLKSILAIEEPAGIG</sequence>
<protein>
    <recommendedName>
        <fullName evidence="3">SMI1/KNR4 family protein</fullName>
    </recommendedName>
</protein>
<evidence type="ECO:0008006" key="3">
    <source>
        <dbReference type="Google" id="ProtNLM"/>
    </source>
</evidence>
<evidence type="ECO:0000313" key="1">
    <source>
        <dbReference type="EMBL" id="RQH04358.1"/>
    </source>
</evidence>
<dbReference type="EMBL" id="RQIS01000013">
    <property type="protein sequence ID" value="RQH04358.1"/>
    <property type="molecule type" value="Genomic_DNA"/>
</dbReference>
<gene>
    <name evidence="1" type="ORF">D1Y85_18000</name>
</gene>
<evidence type="ECO:0000313" key="2">
    <source>
        <dbReference type="Proteomes" id="UP000272778"/>
    </source>
</evidence>
<dbReference type="AlphaFoldDB" id="A0A3N6MLG4"/>
<comment type="caution">
    <text evidence="1">The sequence shown here is derived from an EMBL/GenBank/DDBJ whole genome shotgun (WGS) entry which is preliminary data.</text>
</comment>
<reference evidence="1 2" key="1">
    <citation type="submission" date="2018-11" db="EMBL/GenBank/DDBJ databases">
        <title>Paraburkholderia sp. DHOA04, isolated from soil.</title>
        <authorList>
            <person name="Gao Z.-H."/>
            <person name="Qiu L.-H."/>
            <person name="Fu J.-C."/>
        </authorList>
    </citation>
    <scope>NUCLEOTIDE SEQUENCE [LARGE SCALE GENOMIC DNA]</scope>
    <source>
        <strain evidence="1 2">DHOA04</strain>
    </source>
</reference>
<dbReference type="Proteomes" id="UP000272778">
    <property type="component" value="Unassembled WGS sequence"/>
</dbReference>
<accession>A0A3N6MLG4</accession>
<dbReference type="OrthoDB" id="5292471at2"/>
<organism evidence="1 2">
    <name type="scientific">Paraburkholderia dinghuensis</name>
    <dbReference type="NCBI Taxonomy" id="2305225"/>
    <lineage>
        <taxon>Bacteria</taxon>
        <taxon>Pseudomonadati</taxon>
        <taxon>Pseudomonadota</taxon>
        <taxon>Betaproteobacteria</taxon>
        <taxon>Burkholderiales</taxon>
        <taxon>Burkholderiaceae</taxon>
        <taxon>Paraburkholderia</taxon>
    </lineage>
</organism>